<dbReference type="EMBL" id="JAJUBC010000026">
    <property type="protein sequence ID" value="MDD1795235.1"/>
    <property type="molecule type" value="Genomic_DNA"/>
</dbReference>
<name>A0ABT5R5W0_9GAMM</name>
<dbReference type="InterPro" id="IPR007384">
    <property type="entry name" value="UCP006257"/>
</dbReference>
<dbReference type="InterPro" id="IPR036814">
    <property type="entry name" value="YqcC-like_sf"/>
</dbReference>
<dbReference type="PANTHER" id="PTHR39586:SF1">
    <property type="entry name" value="CYTOPLASMIC PROTEIN"/>
    <property type="match status" value="1"/>
</dbReference>
<gene>
    <name evidence="2" type="ORF">LRP50_19070</name>
</gene>
<reference evidence="2" key="1">
    <citation type="submission" date="2021-12" db="EMBL/GenBank/DDBJ databases">
        <title>Enterovibrio ZSDZ35 sp. nov. and Enterovibrio ZSDZ42 sp. nov., isolated from coastal seawater in Qingdao.</title>
        <authorList>
            <person name="Zhang P."/>
        </authorList>
    </citation>
    <scope>NUCLEOTIDE SEQUENCE</scope>
    <source>
        <strain evidence="2">ZSDZ42</strain>
    </source>
</reference>
<dbReference type="InterPro" id="IPR023376">
    <property type="entry name" value="YqcC-like_dom"/>
</dbReference>
<dbReference type="PIRSF" id="PIRSF006257">
    <property type="entry name" value="UCP006257"/>
    <property type="match status" value="1"/>
</dbReference>
<feature type="domain" description="YqcC-like" evidence="1">
    <location>
        <begin position="7"/>
        <end position="102"/>
    </location>
</feature>
<evidence type="ECO:0000313" key="2">
    <source>
        <dbReference type="EMBL" id="MDD1795235.1"/>
    </source>
</evidence>
<protein>
    <submittedName>
        <fullName evidence="2">YqcC family protein</fullName>
    </submittedName>
</protein>
<proteinExistence type="predicted"/>
<accession>A0ABT5R5W0</accession>
<dbReference type="Proteomes" id="UP001149400">
    <property type="component" value="Unassembled WGS sequence"/>
</dbReference>
<dbReference type="PANTHER" id="PTHR39586">
    <property type="entry name" value="CYTOPLASMIC PROTEIN-RELATED"/>
    <property type="match status" value="1"/>
</dbReference>
<keyword evidence="3" id="KW-1185">Reference proteome</keyword>
<dbReference type="RefSeq" id="WP_274166041.1">
    <property type="nucleotide sequence ID" value="NZ_JAJUBC010000026.1"/>
</dbReference>
<evidence type="ECO:0000313" key="3">
    <source>
        <dbReference type="Proteomes" id="UP001149400"/>
    </source>
</evidence>
<organism evidence="2 3">
    <name type="scientific">Enterovibrio gelatinilyticus</name>
    <dbReference type="NCBI Taxonomy" id="2899819"/>
    <lineage>
        <taxon>Bacteria</taxon>
        <taxon>Pseudomonadati</taxon>
        <taxon>Pseudomonadota</taxon>
        <taxon>Gammaproteobacteria</taxon>
        <taxon>Vibrionales</taxon>
        <taxon>Vibrionaceae</taxon>
        <taxon>Enterovibrio</taxon>
    </lineage>
</organism>
<evidence type="ECO:0000259" key="1">
    <source>
        <dbReference type="Pfam" id="PF04287"/>
    </source>
</evidence>
<dbReference type="SUPFAM" id="SSF158452">
    <property type="entry name" value="YqcC-like"/>
    <property type="match status" value="1"/>
</dbReference>
<dbReference type="Pfam" id="PF04287">
    <property type="entry name" value="DUF446"/>
    <property type="match status" value="1"/>
</dbReference>
<dbReference type="Gene3D" id="1.20.1440.40">
    <property type="entry name" value="YqcC-like"/>
    <property type="match status" value="1"/>
</dbReference>
<comment type="caution">
    <text evidence="2">The sequence shown here is derived from an EMBL/GenBank/DDBJ whole genome shotgun (WGS) entry which is preliminary data.</text>
</comment>
<sequence>MSKHQEVGELLAQLQQALEHHGHWQETSPSPEALGSKEPFAIDTLTCTEWLQWIFIPKMWFLTAHMHPLPVSFSISPYVEEALQGVKGHADITRVSQDIDTLFQTPSQ</sequence>